<dbReference type="InterPro" id="IPR004089">
    <property type="entry name" value="MCPsignal_dom"/>
</dbReference>
<sequence length="489" mass="54110">MFKKKKVSSCSEMGIILNYFEDTINGVDGVCPTTNHPMHTKVITQFEKLMDNEKRMSNAAKEILQITNAISSFDVGMTHISDQLMKFAEELAVLSESNLAIVEETTATMNQVTETIDCTASTLETLSNESKQLAEKNNESKDLLNEVVHLKENVIEDTGIMSNKIEQLVDLATEVGRIVDSVQGIANQTNLLALNAAIEAARAGEHGKGFAVVAEEVRKLSEDTKMNLDGMKSFVEHIYNASQEGKESMHRALESTNQMSVKIDAVSETVGSNIEMLHGVVSNVADIDERMQGIKIAANEINKAMETSSIDAEKLSQMTLNIHNDAMESVEYAKSIAEIDGKLSIVVAELYNNLKSGKNAVTNEELSNVINKASQAHIEWLEQLKTMKDTFEIIPLQTNPNKCSFGHFYHALTVDHPALKSDWDKIDGLHNDFHHLGDSMMNAIKENRKSDIDSIYEEAVSISKNMLALLSKVNGNIEELTKKGIKVFE</sequence>
<dbReference type="GO" id="GO:0007165">
    <property type="term" value="P:signal transduction"/>
    <property type="evidence" value="ECO:0007669"/>
    <property type="project" value="UniProtKB-KW"/>
</dbReference>
<dbReference type="GO" id="GO:0016020">
    <property type="term" value="C:membrane"/>
    <property type="evidence" value="ECO:0007669"/>
    <property type="project" value="InterPro"/>
</dbReference>
<dbReference type="PANTHER" id="PTHR32089:SF112">
    <property type="entry name" value="LYSOZYME-LIKE PROTEIN-RELATED"/>
    <property type="match status" value="1"/>
</dbReference>
<dbReference type="SMART" id="SM00283">
    <property type="entry name" value="MA"/>
    <property type="match status" value="1"/>
</dbReference>
<dbReference type="Proteomes" id="UP000198806">
    <property type="component" value="Unassembled WGS sequence"/>
</dbReference>
<dbReference type="Gene3D" id="1.20.120.30">
    <property type="entry name" value="Aspartate receptor, ligand-binding domain"/>
    <property type="match status" value="1"/>
</dbReference>
<dbReference type="PANTHER" id="PTHR32089">
    <property type="entry name" value="METHYL-ACCEPTING CHEMOTAXIS PROTEIN MCPB"/>
    <property type="match status" value="1"/>
</dbReference>
<keyword evidence="4" id="KW-0175">Coiled coil</keyword>
<dbReference type="Pfam" id="PF00015">
    <property type="entry name" value="MCPsignal"/>
    <property type="match status" value="1"/>
</dbReference>
<dbReference type="OrthoDB" id="9816519at2"/>
<accession>A0A1I5E747</accession>
<dbReference type="GO" id="GO:0004888">
    <property type="term" value="F:transmembrane signaling receptor activity"/>
    <property type="evidence" value="ECO:0007669"/>
    <property type="project" value="InterPro"/>
</dbReference>
<keyword evidence="7" id="KW-1185">Reference proteome</keyword>
<dbReference type="EMBL" id="FOWD01000008">
    <property type="protein sequence ID" value="SFO07315.1"/>
    <property type="molecule type" value="Genomic_DNA"/>
</dbReference>
<dbReference type="PRINTS" id="PR00260">
    <property type="entry name" value="CHEMTRNSDUCR"/>
</dbReference>
<dbReference type="GO" id="GO:0006935">
    <property type="term" value="P:chemotaxis"/>
    <property type="evidence" value="ECO:0007669"/>
    <property type="project" value="InterPro"/>
</dbReference>
<evidence type="ECO:0000256" key="1">
    <source>
        <dbReference type="ARBA" id="ARBA00023224"/>
    </source>
</evidence>
<proteinExistence type="inferred from homology"/>
<dbReference type="SUPFAM" id="SSF58104">
    <property type="entry name" value="Methyl-accepting chemotaxis protein (MCP) signaling domain"/>
    <property type="match status" value="1"/>
</dbReference>
<keyword evidence="1 3" id="KW-0807">Transducer</keyword>
<comment type="similarity">
    <text evidence="2">Belongs to the methyl-accepting chemotaxis (MCP) protein family.</text>
</comment>
<dbReference type="Gene3D" id="1.10.287.950">
    <property type="entry name" value="Methyl-accepting chemotaxis protein"/>
    <property type="match status" value="1"/>
</dbReference>
<dbReference type="AlphaFoldDB" id="A0A1I5E747"/>
<protein>
    <submittedName>
        <fullName evidence="6">Chemoreceptor zinc-binding domain-containing protein</fullName>
    </submittedName>
</protein>
<evidence type="ECO:0000259" key="5">
    <source>
        <dbReference type="PROSITE" id="PS50111"/>
    </source>
</evidence>
<reference evidence="6 7" key="1">
    <citation type="submission" date="2016-10" db="EMBL/GenBank/DDBJ databases">
        <authorList>
            <person name="de Groot N.N."/>
        </authorList>
    </citation>
    <scope>NUCLEOTIDE SEQUENCE [LARGE SCALE GENOMIC DNA]</scope>
    <source>
        <strain evidence="6 7">DSM 1283</strain>
    </source>
</reference>
<dbReference type="Pfam" id="PF13682">
    <property type="entry name" value="CZB"/>
    <property type="match status" value="1"/>
</dbReference>
<feature type="coiled-coil region" evidence="4">
    <location>
        <begin position="123"/>
        <end position="153"/>
    </location>
</feature>
<dbReference type="RefSeq" id="WP_091685419.1">
    <property type="nucleotide sequence ID" value="NZ_BAABFM010000072.1"/>
</dbReference>
<evidence type="ECO:0000256" key="4">
    <source>
        <dbReference type="SAM" id="Coils"/>
    </source>
</evidence>
<organism evidence="6 7">
    <name type="scientific">Anaerocolumna aminovalerica</name>
    <dbReference type="NCBI Taxonomy" id="1527"/>
    <lineage>
        <taxon>Bacteria</taxon>
        <taxon>Bacillati</taxon>
        <taxon>Bacillota</taxon>
        <taxon>Clostridia</taxon>
        <taxon>Lachnospirales</taxon>
        <taxon>Lachnospiraceae</taxon>
        <taxon>Anaerocolumna</taxon>
    </lineage>
</organism>
<keyword evidence="6" id="KW-0675">Receptor</keyword>
<evidence type="ECO:0000256" key="3">
    <source>
        <dbReference type="PROSITE-ProRule" id="PRU00284"/>
    </source>
</evidence>
<name>A0A1I5E747_9FIRM</name>
<evidence type="ECO:0000256" key="2">
    <source>
        <dbReference type="ARBA" id="ARBA00029447"/>
    </source>
</evidence>
<dbReference type="STRING" id="1527.SAMN04489757_10862"/>
<dbReference type="PROSITE" id="PS50111">
    <property type="entry name" value="CHEMOTAXIS_TRANSDUC_2"/>
    <property type="match status" value="1"/>
</dbReference>
<gene>
    <name evidence="6" type="ORF">SAMN04489757_10862</name>
</gene>
<evidence type="ECO:0000313" key="6">
    <source>
        <dbReference type="EMBL" id="SFO07315.1"/>
    </source>
</evidence>
<feature type="domain" description="Methyl-accepting transducer" evidence="5">
    <location>
        <begin position="81"/>
        <end position="323"/>
    </location>
</feature>
<dbReference type="InterPro" id="IPR025991">
    <property type="entry name" value="Chemoreceptor_zinc-bind_dom"/>
</dbReference>
<dbReference type="InterPro" id="IPR004090">
    <property type="entry name" value="Chemotax_Me-accpt_rcpt"/>
</dbReference>
<evidence type="ECO:0000313" key="7">
    <source>
        <dbReference type="Proteomes" id="UP000198806"/>
    </source>
</evidence>